<evidence type="ECO:0000313" key="3">
    <source>
        <dbReference type="EMBL" id="KAK7112240.1"/>
    </source>
</evidence>
<feature type="compositionally biased region" description="Polar residues" evidence="2">
    <location>
        <begin position="525"/>
        <end position="535"/>
    </location>
</feature>
<feature type="region of interest" description="Disordered" evidence="2">
    <location>
        <begin position="387"/>
        <end position="457"/>
    </location>
</feature>
<evidence type="ECO:0000256" key="2">
    <source>
        <dbReference type="SAM" id="MobiDB-lite"/>
    </source>
</evidence>
<keyword evidence="4" id="KW-1185">Reference proteome</keyword>
<feature type="compositionally biased region" description="Low complexity" evidence="2">
    <location>
        <begin position="31"/>
        <end position="42"/>
    </location>
</feature>
<name>A0AAN9BZJ1_9CAEN</name>
<feature type="compositionally biased region" description="Polar residues" evidence="2">
    <location>
        <begin position="1193"/>
        <end position="1216"/>
    </location>
</feature>
<evidence type="ECO:0000256" key="1">
    <source>
        <dbReference type="SAM" id="Coils"/>
    </source>
</evidence>
<dbReference type="Proteomes" id="UP001374579">
    <property type="component" value="Unassembled WGS sequence"/>
</dbReference>
<comment type="caution">
    <text evidence="3">The sequence shown here is derived from an EMBL/GenBank/DDBJ whole genome shotgun (WGS) entry which is preliminary data.</text>
</comment>
<feature type="compositionally biased region" description="Polar residues" evidence="2">
    <location>
        <begin position="420"/>
        <end position="441"/>
    </location>
</feature>
<dbReference type="InterPro" id="IPR029343">
    <property type="entry name" value="CCDC14"/>
</dbReference>
<feature type="compositionally biased region" description="Polar residues" evidence="2">
    <location>
        <begin position="393"/>
        <end position="410"/>
    </location>
</feature>
<feature type="compositionally biased region" description="Pro residues" evidence="2">
    <location>
        <begin position="511"/>
        <end position="522"/>
    </location>
</feature>
<dbReference type="EMBL" id="JBAMIC010000002">
    <property type="protein sequence ID" value="KAK7112240.1"/>
    <property type="molecule type" value="Genomic_DNA"/>
</dbReference>
<dbReference type="GO" id="GO:0034451">
    <property type="term" value="C:centriolar satellite"/>
    <property type="evidence" value="ECO:0007669"/>
    <property type="project" value="TreeGrafter"/>
</dbReference>
<dbReference type="PANTHER" id="PTHR22367">
    <property type="entry name" value="COILED-COIL DOMAIN-CONTAINING PROTEIN 14"/>
    <property type="match status" value="1"/>
</dbReference>
<feature type="compositionally biased region" description="Basic and acidic residues" evidence="2">
    <location>
        <begin position="64"/>
        <end position="76"/>
    </location>
</feature>
<feature type="compositionally biased region" description="Polar residues" evidence="2">
    <location>
        <begin position="548"/>
        <end position="561"/>
    </location>
</feature>
<dbReference type="PANTHER" id="PTHR22367:SF2">
    <property type="entry name" value="COILED-COIL DOMAIN-CONTAINING PROTEIN 14"/>
    <property type="match status" value="1"/>
</dbReference>
<feature type="region of interest" description="Disordered" evidence="2">
    <location>
        <begin position="500"/>
        <end position="582"/>
    </location>
</feature>
<evidence type="ECO:0000313" key="4">
    <source>
        <dbReference type="Proteomes" id="UP001374579"/>
    </source>
</evidence>
<gene>
    <name evidence="3" type="ORF">V1264_011721</name>
</gene>
<feature type="compositionally biased region" description="Low complexity" evidence="2">
    <location>
        <begin position="536"/>
        <end position="547"/>
    </location>
</feature>
<feature type="compositionally biased region" description="Basic and acidic residues" evidence="2">
    <location>
        <begin position="1086"/>
        <end position="1110"/>
    </location>
</feature>
<organism evidence="3 4">
    <name type="scientific">Littorina saxatilis</name>
    <dbReference type="NCBI Taxonomy" id="31220"/>
    <lineage>
        <taxon>Eukaryota</taxon>
        <taxon>Metazoa</taxon>
        <taxon>Spiralia</taxon>
        <taxon>Lophotrochozoa</taxon>
        <taxon>Mollusca</taxon>
        <taxon>Gastropoda</taxon>
        <taxon>Caenogastropoda</taxon>
        <taxon>Littorinimorpha</taxon>
        <taxon>Littorinoidea</taxon>
        <taxon>Littorinidae</taxon>
        <taxon>Littorina</taxon>
    </lineage>
</organism>
<protein>
    <submittedName>
        <fullName evidence="3">Uncharacterized protein</fullName>
    </submittedName>
</protein>
<dbReference type="GO" id="GO:0071539">
    <property type="term" value="P:protein localization to centrosome"/>
    <property type="evidence" value="ECO:0007669"/>
    <property type="project" value="TreeGrafter"/>
</dbReference>
<dbReference type="Pfam" id="PF15254">
    <property type="entry name" value="CCDC14"/>
    <property type="match status" value="1"/>
</dbReference>
<feature type="region of interest" description="Disordered" evidence="2">
    <location>
        <begin position="1"/>
        <end position="83"/>
    </location>
</feature>
<reference evidence="3 4" key="1">
    <citation type="submission" date="2024-02" db="EMBL/GenBank/DDBJ databases">
        <title>Chromosome-scale genome assembly of the rough periwinkle Littorina saxatilis.</title>
        <authorList>
            <person name="De Jode A."/>
            <person name="Faria R."/>
            <person name="Formenti G."/>
            <person name="Sims Y."/>
            <person name="Smith T.P."/>
            <person name="Tracey A."/>
            <person name="Wood J.M.D."/>
            <person name="Zagrodzka Z.B."/>
            <person name="Johannesson K."/>
            <person name="Butlin R.K."/>
            <person name="Leder E.H."/>
        </authorList>
    </citation>
    <scope>NUCLEOTIDE SEQUENCE [LARGE SCALE GENOMIC DNA]</scope>
    <source>
        <strain evidence="3">Snail1</strain>
        <tissue evidence="3">Muscle</tissue>
    </source>
</reference>
<feature type="coiled-coil region" evidence="1">
    <location>
        <begin position="693"/>
        <end position="820"/>
    </location>
</feature>
<feature type="compositionally biased region" description="Low complexity" evidence="2">
    <location>
        <begin position="888"/>
        <end position="903"/>
    </location>
</feature>
<feature type="compositionally biased region" description="Basic and acidic residues" evidence="2">
    <location>
        <begin position="919"/>
        <end position="931"/>
    </location>
</feature>
<feature type="region of interest" description="Disordered" evidence="2">
    <location>
        <begin position="885"/>
        <end position="963"/>
    </location>
</feature>
<feature type="region of interest" description="Disordered" evidence="2">
    <location>
        <begin position="1029"/>
        <end position="1217"/>
    </location>
</feature>
<keyword evidence="1" id="KW-0175">Coiled coil</keyword>
<feature type="compositionally biased region" description="Basic and acidic residues" evidence="2">
    <location>
        <begin position="1140"/>
        <end position="1156"/>
    </location>
</feature>
<feature type="region of interest" description="Disordered" evidence="2">
    <location>
        <begin position="330"/>
        <end position="366"/>
    </location>
</feature>
<sequence>MPLKPKNGLLPARTTAANSRAKTVPMKTVTKSAGKSAPAGKKPGPGKKAPRASAGFELYSSDEDVSRQRNDARPQRGTEGPLRTLVEDWMSTTDHSLPDSNNSQEIMPSVERHRPRDETAHFNKRLVSSTPDPERLLDDSPLDVQMIPERDTESGPGGEAMSRRLTECRTAAYLTGAQRQLVRQQLDAALIEEAQTQNKGLQEQWKIFQMNQQAKTTGASSAAPQGQPSVKNRALVDSAAPQKAQQANVPRALTKCGTAGAQQKNVHFSAPKKTIPRAQGTNAAAQEVESATSTWHNIMAHGLPARGSDVGVFHHFLNRDSSDLPLNLQQNQTTQGEGPVFSSNDNDTDFAGHSTEPVPNMSMGFTPYKGNQTAPFNTLPPAVHLATPACSPAKTTGSSQPTPRNPQLRNGSAAPPPYQYQHTSAKQTMGDLSTPATSPETEATKFSGRAQQLQNHSAQRSDIFFHAEQPANHTQPNRDMNRNANAGSYTCDGYYINGPVNTGKISDDESPPQPRPFTPQPTQPSLLSNGHQVATNSSSGANVNNNSDAYNRQGNTNQNMHNHVMYQGGRNQRGYPPGSMQDFVEQTRPSREAMADMDFAGFPFSAEAHMMLNEDVLDPPAPMSSPIPQAFADREVMNGPRRLRSLIHELKETCAIEGDMEVCHLVQQICDVIEVLPQLKPTFNLEAEIGLALQPLRSECSQLRRRLRILNQQLRERERQAKEGIDPKVQVEILTLQTENLELQKRLTEAEQSCHKLNLFISNQQQQIQTLQYQLQQKEHEKLVARQENVQQLNRLNQEVEKMSLRNQSLQSKLAAADCQNSVLDLNLKQSNMDIVQLQDTLGRMKQAVLEVMQHVDNNADGNTSHASSRVRNLPSFRVLNGMLKSASTTPRTSSSDNTTSSSRGPLDISGNQRAVRYSKPDRSYSYESSHKVSSRNAPHFTGTHRAKHQSASKESVSKHAPPTKDASLFSVKFDSGDAFLSEDSLLSTGPIAPYPLTLEAVAAHNDHIDSLSEGDLSCHSWDGTKKHRASLGNESQPYHSDPETAVVPSKPTITSSHKHYSRIRQWSTGVEEEWRQAAGSSEQSSFHDEFEHTARKSKISSDGKADSLSETRIAPSLSEFPISEASGSESLKHGASARDATRQSESDYFRKHSETNKSAVTTKSLPPTPSKPGSQDHSKESAMPRPKETSPDKTSPAISSPNSSVGHSTSNTSQKDFFHGTELDMSLSTIPEDGLSCVTSLTGASVNTAMLSLNDQKFREGVSALDDKITKCKESLQVWKKTFS</sequence>
<feature type="compositionally biased region" description="Basic and acidic residues" evidence="2">
    <location>
        <begin position="1175"/>
        <end position="1192"/>
    </location>
</feature>
<accession>A0AAN9BZJ1</accession>
<proteinExistence type="predicted"/>